<dbReference type="PROSITE" id="PS51257">
    <property type="entry name" value="PROKAR_LIPOPROTEIN"/>
    <property type="match status" value="1"/>
</dbReference>
<evidence type="ECO:0000256" key="4">
    <source>
        <dbReference type="ARBA" id="ARBA00022729"/>
    </source>
</evidence>
<dbReference type="PANTHER" id="PTHR30632">
    <property type="entry name" value="MOLYBDATE-BINDING PERIPLASMIC PROTEIN"/>
    <property type="match status" value="1"/>
</dbReference>
<evidence type="ECO:0000256" key="3">
    <source>
        <dbReference type="ARBA" id="ARBA00022723"/>
    </source>
</evidence>
<evidence type="ECO:0008006" key="10">
    <source>
        <dbReference type="Google" id="ProtNLM"/>
    </source>
</evidence>
<dbReference type="GO" id="GO:0015689">
    <property type="term" value="P:molybdate ion transport"/>
    <property type="evidence" value="ECO:0007669"/>
    <property type="project" value="InterPro"/>
</dbReference>
<dbReference type="SUPFAM" id="SSF53850">
    <property type="entry name" value="Periplasmic binding protein-like II"/>
    <property type="match status" value="1"/>
</dbReference>
<dbReference type="PANTHER" id="PTHR30632:SF17">
    <property type="entry name" value="MOLYBDATE-BINDING PROTEIN MODA"/>
    <property type="match status" value="1"/>
</dbReference>
<dbReference type="PIRSF" id="PIRSF004846">
    <property type="entry name" value="ModA"/>
    <property type="match status" value="1"/>
</dbReference>
<dbReference type="PATRIC" id="fig|1581420.6.peg.1332"/>
<evidence type="ECO:0000313" key="8">
    <source>
        <dbReference type="EMBL" id="KLE33974.1"/>
    </source>
</evidence>
<dbReference type="InterPro" id="IPR005950">
    <property type="entry name" value="ModA"/>
</dbReference>
<dbReference type="OrthoDB" id="9785015at2"/>
<sequence length="249" mass="26001">MRLPKLSALLALLVLAACAPEPDQGPTVLAASSTQEALEAVADDWAATGHPRPVLSFAATPAIARQVESGAPADLVLTADREWMDWLEERGLLAGEPFPVASNGLVAVAPRDSTTPVSLAAFARDAEAGRIALAETSSVPAGRYARAALENLGLWQALAPRVVPAENVRAALALVERGEVPLGVVYATDAQASQGVRVIERIDSSRHPRILYFGALVAGSQGREAEAFAAYLGSDAARRRVATYGFGSP</sequence>
<gene>
    <name evidence="8" type="ORF">AAW00_06550</name>
</gene>
<evidence type="ECO:0000313" key="9">
    <source>
        <dbReference type="Proteomes" id="UP000053464"/>
    </source>
</evidence>
<feature type="binding site" evidence="6">
    <location>
        <position position="168"/>
    </location>
    <ligand>
        <name>molybdate</name>
        <dbReference type="ChEBI" id="CHEBI:36264"/>
    </ligand>
</feature>
<feature type="chain" id="PRO_5002580562" description="Molybdenum ABC transporter substrate-binding protein" evidence="7">
    <location>
        <begin position="20"/>
        <end position="249"/>
    </location>
</feature>
<keyword evidence="2 6" id="KW-0500">Molybdenum</keyword>
<evidence type="ECO:0000256" key="6">
    <source>
        <dbReference type="PIRSR" id="PIRSR004846-1"/>
    </source>
</evidence>
<dbReference type="FunFam" id="3.40.190.10:FF:000035">
    <property type="entry name" value="Molybdate ABC transporter substrate-binding protein"/>
    <property type="match status" value="1"/>
</dbReference>
<reference evidence="8 9" key="1">
    <citation type="submission" date="2015-04" db="EMBL/GenBank/DDBJ databases">
        <title>The draft genome sequence of Erythrobacter luteus KA37.</title>
        <authorList>
            <person name="Zhuang L."/>
            <person name="Liu Y."/>
            <person name="Shao Z."/>
        </authorList>
    </citation>
    <scope>NUCLEOTIDE SEQUENCE [LARGE SCALE GENOMIC DNA]</scope>
    <source>
        <strain evidence="8 9">KA37</strain>
    </source>
</reference>
<evidence type="ECO:0000256" key="2">
    <source>
        <dbReference type="ARBA" id="ARBA00022505"/>
    </source>
</evidence>
<dbReference type="NCBIfam" id="TIGR01256">
    <property type="entry name" value="modA"/>
    <property type="match status" value="1"/>
</dbReference>
<accession>A0A0G9MTR3</accession>
<keyword evidence="4 7" id="KW-0732">Signal</keyword>
<dbReference type="Proteomes" id="UP000053464">
    <property type="component" value="Unassembled WGS sequence"/>
</dbReference>
<evidence type="ECO:0000256" key="1">
    <source>
        <dbReference type="ARBA" id="ARBA00009175"/>
    </source>
</evidence>
<dbReference type="GO" id="GO:0046872">
    <property type="term" value="F:metal ion binding"/>
    <property type="evidence" value="ECO:0007669"/>
    <property type="project" value="UniProtKB-KW"/>
</dbReference>
<keyword evidence="9" id="KW-1185">Reference proteome</keyword>
<dbReference type="GO" id="GO:0030973">
    <property type="term" value="F:molybdate ion binding"/>
    <property type="evidence" value="ECO:0007669"/>
    <property type="project" value="TreeGrafter"/>
</dbReference>
<dbReference type="EMBL" id="LBHB01000002">
    <property type="protein sequence ID" value="KLE33974.1"/>
    <property type="molecule type" value="Genomic_DNA"/>
</dbReference>
<organism evidence="8 9">
    <name type="scientific">Aurantiacibacter luteus</name>
    <dbReference type="NCBI Taxonomy" id="1581420"/>
    <lineage>
        <taxon>Bacteria</taxon>
        <taxon>Pseudomonadati</taxon>
        <taxon>Pseudomonadota</taxon>
        <taxon>Alphaproteobacteria</taxon>
        <taxon>Sphingomonadales</taxon>
        <taxon>Erythrobacteraceae</taxon>
        <taxon>Aurantiacibacter</taxon>
    </lineage>
</organism>
<comment type="subunit">
    <text evidence="5">The complex is composed of two ATP-binding proteins (ModC), two transmembrane proteins (ModB) and a solute-binding protein (ModA).</text>
</comment>
<feature type="signal peptide" evidence="7">
    <location>
        <begin position="1"/>
        <end position="19"/>
    </location>
</feature>
<comment type="similarity">
    <text evidence="1">Belongs to the bacterial solute-binding protein ModA family.</text>
</comment>
<dbReference type="Pfam" id="PF13531">
    <property type="entry name" value="SBP_bac_11"/>
    <property type="match status" value="1"/>
</dbReference>
<dbReference type="GO" id="GO:0030288">
    <property type="term" value="C:outer membrane-bounded periplasmic space"/>
    <property type="evidence" value="ECO:0007669"/>
    <property type="project" value="TreeGrafter"/>
</dbReference>
<feature type="binding site" evidence="6">
    <location>
        <position position="33"/>
    </location>
    <ligand>
        <name>molybdate</name>
        <dbReference type="ChEBI" id="CHEBI:36264"/>
    </ligand>
</feature>
<dbReference type="Gene3D" id="3.40.190.10">
    <property type="entry name" value="Periplasmic binding protein-like II"/>
    <property type="match status" value="2"/>
</dbReference>
<name>A0A0G9MTR3_9SPHN</name>
<dbReference type="AlphaFoldDB" id="A0A0G9MTR3"/>
<dbReference type="GO" id="GO:1901359">
    <property type="term" value="F:tungstate binding"/>
    <property type="evidence" value="ECO:0007669"/>
    <property type="project" value="UniProtKB-ARBA"/>
</dbReference>
<feature type="binding site" evidence="6">
    <location>
        <position position="141"/>
    </location>
    <ligand>
        <name>molybdate</name>
        <dbReference type="ChEBI" id="CHEBI:36264"/>
    </ligand>
</feature>
<keyword evidence="3 6" id="KW-0479">Metal-binding</keyword>
<protein>
    <recommendedName>
        <fullName evidence="10">Molybdenum ABC transporter substrate-binding protein</fullName>
    </recommendedName>
</protein>
<feature type="binding site" evidence="6">
    <location>
        <position position="186"/>
    </location>
    <ligand>
        <name>molybdate</name>
        <dbReference type="ChEBI" id="CHEBI:36264"/>
    </ligand>
</feature>
<dbReference type="InterPro" id="IPR050682">
    <property type="entry name" value="ModA/WtpA"/>
</dbReference>
<dbReference type="STRING" id="1581420.AAW00_06550"/>
<evidence type="ECO:0000256" key="7">
    <source>
        <dbReference type="SAM" id="SignalP"/>
    </source>
</evidence>
<dbReference type="RefSeq" id="WP_047003623.1">
    <property type="nucleotide sequence ID" value="NZ_LBHB01000002.1"/>
</dbReference>
<comment type="caution">
    <text evidence="8">The sequence shown here is derived from an EMBL/GenBank/DDBJ whole genome shotgun (WGS) entry which is preliminary data.</text>
</comment>
<feature type="binding site" evidence="6">
    <location>
        <position position="60"/>
    </location>
    <ligand>
        <name>molybdate</name>
        <dbReference type="ChEBI" id="CHEBI:36264"/>
    </ligand>
</feature>
<evidence type="ECO:0000256" key="5">
    <source>
        <dbReference type="ARBA" id="ARBA00062515"/>
    </source>
</evidence>
<proteinExistence type="inferred from homology"/>